<dbReference type="Gene3D" id="3.40.1440.10">
    <property type="entry name" value="GIY-YIG endonuclease"/>
    <property type="match status" value="1"/>
</dbReference>
<comment type="similarity">
    <text evidence="1">Belongs to the UPF0213 family.</text>
</comment>
<evidence type="ECO:0000313" key="3">
    <source>
        <dbReference type="EMBL" id="RXG27124.1"/>
    </source>
</evidence>
<dbReference type="PANTHER" id="PTHR34477:SF5">
    <property type="entry name" value="BSL5627 PROTEIN"/>
    <property type="match status" value="1"/>
</dbReference>
<dbReference type="GO" id="GO:0004519">
    <property type="term" value="F:endonuclease activity"/>
    <property type="evidence" value="ECO:0007669"/>
    <property type="project" value="UniProtKB-KW"/>
</dbReference>
<organism evidence="4 5">
    <name type="scientific">Leeuwenhoekiella palythoae</name>
    <dbReference type="NCBI Taxonomy" id="573501"/>
    <lineage>
        <taxon>Bacteria</taxon>
        <taxon>Pseudomonadati</taxon>
        <taxon>Bacteroidota</taxon>
        <taxon>Flavobacteriia</taxon>
        <taxon>Flavobacteriales</taxon>
        <taxon>Flavobacteriaceae</taxon>
        <taxon>Leeuwenhoekiella</taxon>
    </lineage>
</organism>
<dbReference type="Proteomes" id="UP000184240">
    <property type="component" value="Unassembled WGS sequence"/>
</dbReference>
<feature type="domain" description="GIY-YIG" evidence="2">
    <location>
        <begin position="3"/>
        <end position="80"/>
    </location>
</feature>
<evidence type="ECO:0000256" key="1">
    <source>
        <dbReference type="ARBA" id="ARBA00007435"/>
    </source>
</evidence>
<dbReference type="OrthoDB" id="9807770at2"/>
<dbReference type="EMBL" id="FQXT01000001">
    <property type="protein sequence ID" value="SHH61974.1"/>
    <property type="molecule type" value="Genomic_DNA"/>
</dbReference>
<dbReference type="InterPro" id="IPR000305">
    <property type="entry name" value="GIY-YIG_endonuc"/>
</dbReference>
<evidence type="ECO:0000313" key="4">
    <source>
        <dbReference type="EMBL" id="SHH61974.1"/>
    </source>
</evidence>
<evidence type="ECO:0000259" key="2">
    <source>
        <dbReference type="PROSITE" id="PS50164"/>
    </source>
</evidence>
<keyword evidence="4" id="KW-0378">Hydrolase</keyword>
<dbReference type="Proteomes" id="UP000290037">
    <property type="component" value="Unassembled WGS sequence"/>
</dbReference>
<reference evidence="5" key="1">
    <citation type="submission" date="2016-11" db="EMBL/GenBank/DDBJ databases">
        <authorList>
            <person name="Varghese N."/>
            <person name="Submissions S."/>
        </authorList>
    </citation>
    <scope>NUCLEOTIDE SEQUENCE [LARGE SCALE GENOMIC DNA]</scope>
    <source>
        <strain evidence="5">DSM 19859</strain>
    </source>
</reference>
<dbReference type="PANTHER" id="PTHR34477">
    <property type="entry name" value="UPF0213 PROTEIN YHBQ"/>
    <property type="match status" value="1"/>
</dbReference>
<dbReference type="EMBL" id="QOVN01000009">
    <property type="protein sequence ID" value="RXG27124.1"/>
    <property type="molecule type" value="Genomic_DNA"/>
</dbReference>
<dbReference type="AlphaFoldDB" id="A0A1M5UG36"/>
<dbReference type="STRING" id="573501.SAMN04487999_0665"/>
<reference evidence="4" key="2">
    <citation type="submission" date="2016-11" db="EMBL/GenBank/DDBJ databases">
        <authorList>
            <person name="Jaros S."/>
            <person name="Januszkiewicz K."/>
            <person name="Wedrychowicz H."/>
        </authorList>
    </citation>
    <scope>NUCLEOTIDE SEQUENCE [LARGE SCALE GENOMIC DNA]</scope>
    <source>
        <strain evidence="4">DSM 19859</strain>
    </source>
</reference>
<name>A0A1M5UG36_9FLAO</name>
<dbReference type="InterPro" id="IPR050190">
    <property type="entry name" value="UPF0213_domain"/>
</dbReference>
<protein>
    <submittedName>
        <fullName evidence="3 4">Endonuclease</fullName>
    </submittedName>
</protein>
<gene>
    <name evidence="3" type="ORF">DSM01_3197</name>
    <name evidence="4" type="ORF">SAMN04487999_0665</name>
</gene>
<dbReference type="InterPro" id="IPR035901">
    <property type="entry name" value="GIY-YIG_endonuc_sf"/>
</dbReference>
<sequence>MDELFYAYILTNKNHTVLYIGVTNDLKRRLKQHKQKSNKGFSGKYNVEKLVYFESSPYVENAIKREKQLKKWNRAWKENLINEMNPDWNDLSWMLNE</sequence>
<dbReference type="PROSITE" id="PS50164">
    <property type="entry name" value="GIY_YIG"/>
    <property type="match status" value="1"/>
</dbReference>
<dbReference type="CDD" id="cd10448">
    <property type="entry name" value="GIY-YIG_unchar_3"/>
    <property type="match status" value="1"/>
</dbReference>
<dbReference type="RefSeq" id="WP_072980300.1">
    <property type="nucleotide sequence ID" value="NZ_CAXPJH010000007.1"/>
</dbReference>
<reference evidence="3 6" key="3">
    <citation type="submission" date="2018-07" db="EMBL/GenBank/DDBJ databases">
        <title>Leeuwenhoekiella genomics.</title>
        <authorList>
            <person name="Tahon G."/>
            <person name="Willems A."/>
        </authorList>
    </citation>
    <scope>NUCLEOTIDE SEQUENCE [LARGE SCALE GENOMIC DNA]</scope>
    <source>
        <strain evidence="3 6">LMG 24856</strain>
    </source>
</reference>
<accession>A0A1M5UG36</accession>
<dbReference type="SUPFAM" id="SSF82771">
    <property type="entry name" value="GIY-YIG endonuclease"/>
    <property type="match status" value="1"/>
</dbReference>
<keyword evidence="4" id="KW-0255">Endonuclease</keyword>
<evidence type="ECO:0000313" key="6">
    <source>
        <dbReference type="Proteomes" id="UP000290037"/>
    </source>
</evidence>
<evidence type="ECO:0000313" key="5">
    <source>
        <dbReference type="Proteomes" id="UP000184240"/>
    </source>
</evidence>
<keyword evidence="6" id="KW-1185">Reference proteome</keyword>
<dbReference type="Pfam" id="PF01541">
    <property type="entry name" value="GIY-YIG"/>
    <property type="match status" value="1"/>
</dbReference>
<keyword evidence="4" id="KW-0540">Nuclease</keyword>
<proteinExistence type="inferred from homology"/>